<proteinExistence type="predicted"/>
<protein>
    <submittedName>
        <fullName evidence="2">Uncharacterized protein</fullName>
    </submittedName>
</protein>
<evidence type="ECO:0000313" key="2">
    <source>
        <dbReference type="EMBL" id="CAI9288813.1"/>
    </source>
</evidence>
<keyword evidence="1" id="KW-1133">Transmembrane helix</keyword>
<sequence>MLLSIDPTNFDLIAVGTGLSESIIATVASAAGKTVLHRMKKMSKNFFSIVKASDRVVCHFYLENWPCKVGFDELGGSDDFSTKELEERLGKDDSMDDIGDIPILLECNCEFQFYWNGIMNSNSVGITEVDA</sequence>
<dbReference type="AlphaFoldDB" id="A0AA35ZAV0"/>
<dbReference type="Gene3D" id="3.50.50.60">
    <property type="entry name" value="FAD/NAD(P)-binding domain"/>
    <property type="match status" value="1"/>
</dbReference>
<evidence type="ECO:0000256" key="1">
    <source>
        <dbReference type="SAM" id="Phobius"/>
    </source>
</evidence>
<keyword evidence="1" id="KW-0472">Membrane</keyword>
<feature type="transmembrane region" description="Helical" evidence="1">
    <location>
        <begin position="12"/>
        <end position="36"/>
    </location>
</feature>
<dbReference type="PANTHER" id="PTHR21148">
    <property type="entry name" value="THIOREDOXIN DOMAIN-CONTAINING PROTEIN 9"/>
    <property type="match status" value="1"/>
</dbReference>
<dbReference type="EMBL" id="OX465082">
    <property type="protein sequence ID" value="CAI9288813.1"/>
    <property type="molecule type" value="Genomic_DNA"/>
</dbReference>
<keyword evidence="1" id="KW-0812">Transmembrane</keyword>
<reference evidence="2" key="1">
    <citation type="submission" date="2023-04" db="EMBL/GenBank/DDBJ databases">
        <authorList>
            <person name="Vijverberg K."/>
            <person name="Xiong W."/>
            <person name="Schranz E."/>
        </authorList>
    </citation>
    <scope>NUCLEOTIDE SEQUENCE</scope>
</reference>
<gene>
    <name evidence="2" type="ORF">LSALG_LOCUS28084</name>
</gene>
<keyword evidence="3" id="KW-1185">Reference proteome</keyword>
<accession>A0AA35ZAV0</accession>
<dbReference type="Proteomes" id="UP001177003">
    <property type="component" value="Chromosome 6"/>
</dbReference>
<evidence type="ECO:0000313" key="3">
    <source>
        <dbReference type="Proteomes" id="UP001177003"/>
    </source>
</evidence>
<dbReference type="InterPro" id="IPR036188">
    <property type="entry name" value="FAD/NAD-bd_sf"/>
</dbReference>
<organism evidence="2 3">
    <name type="scientific">Lactuca saligna</name>
    <name type="common">Willowleaf lettuce</name>
    <dbReference type="NCBI Taxonomy" id="75948"/>
    <lineage>
        <taxon>Eukaryota</taxon>
        <taxon>Viridiplantae</taxon>
        <taxon>Streptophyta</taxon>
        <taxon>Embryophyta</taxon>
        <taxon>Tracheophyta</taxon>
        <taxon>Spermatophyta</taxon>
        <taxon>Magnoliopsida</taxon>
        <taxon>eudicotyledons</taxon>
        <taxon>Gunneridae</taxon>
        <taxon>Pentapetalae</taxon>
        <taxon>asterids</taxon>
        <taxon>campanulids</taxon>
        <taxon>Asterales</taxon>
        <taxon>Asteraceae</taxon>
        <taxon>Cichorioideae</taxon>
        <taxon>Cichorieae</taxon>
        <taxon>Lactucinae</taxon>
        <taxon>Lactuca</taxon>
    </lineage>
</organism>
<name>A0AA35ZAV0_LACSI</name>